<dbReference type="EC" id="2.3.2.27" evidence="2"/>
<gene>
    <name evidence="11" type="primary">gb27615</name>
    <name evidence="11" type="ORF">PR202_gb27615</name>
</gene>
<keyword evidence="9" id="KW-0472">Membrane</keyword>
<comment type="similarity">
    <text evidence="6">Belongs to the RING-type zinc finger family. ATL subfamily.</text>
</comment>
<feature type="compositionally biased region" description="Polar residues" evidence="8">
    <location>
        <begin position="98"/>
        <end position="116"/>
    </location>
</feature>
<keyword evidence="5" id="KW-0862">Zinc</keyword>
<dbReference type="GO" id="GO:0061630">
    <property type="term" value="F:ubiquitin protein ligase activity"/>
    <property type="evidence" value="ECO:0007669"/>
    <property type="project" value="UniProtKB-EC"/>
</dbReference>
<dbReference type="PANTHER" id="PTHR14155">
    <property type="entry name" value="RING FINGER DOMAIN-CONTAINING"/>
    <property type="match status" value="1"/>
</dbReference>
<evidence type="ECO:0000256" key="7">
    <source>
        <dbReference type="PROSITE-ProRule" id="PRU00175"/>
    </source>
</evidence>
<organism evidence="11 12">
    <name type="scientific">Eleusine coracana subsp. coracana</name>
    <dbReference type="NCBI Taxonomy" id="191504"/>
    <lineage>
        <taxon>Eukaryota</taxon>
        <taxon>Viridiplantae</taxon>
        <taxon>Streptophyta</taxon>
        <taxon>Embryophyta</taxon>
        <taxon>Tracheophyta</taxon>
        <taxon>Spermatophyta</taxon>
        <taxon>Magnoliopsida</taxon>
        <taxon>Liliopsida</taxon>
        <taxon>Poales</taxon>
        <taxon>Poaceae</taxon>
        <taxon>PACMAD clade</taxon>
        <taxon>Chloridoideae</taxon>
        <taxon>Cynodonteae</taxon>
        <taxon>Eleusininae</taxon>
        <taxon>Eleusine</taxon>
    </lineage>
</organism>
<name>A0AAV5FVS6_ELECO</name>
<dbReference type="SMART" id="SM00184">
    <property type="entry name" value="RING"/>
    <property type="match status" value="1"/>
</dbReference>
<feature type="region of interest" description="Disordered" evidence="8">
    <location>
        <begin position="50"/>
        <end position="116"/>
    </location>
</feature>
<evidence type="ECO:0000256" key="9">
    <source>
        <dbReference type="SAM" id="Phobius"/>
    </source>
</evidence>
<dbReference type="PROSITE" id="PS50089">
    <property type="entry name" value="ZF_RING_2"/>
    <property type="match status" value="1"/>
</dbReference>
<dbReference type="PANTHER" id="PTHR14155:SF518">
    <property type="entry name" value="RING-TYPE DOMAIN-CONTAINING PROTEIN"/>
    <property type="match status" value="1"/>
</dbReference>
<evidence type="ECO:0000256" key="3">
    <source>
        <dbReference type="ARBA" id="ARBA00022723"/>
    </source>
</evidence>
<keyword evidence="4 7" id="KW-0863">Zinc-finger</keyword>
<evidence type="ECO:0000256" key="4">
    <source>
        <dbReference type="ARBA" id="ARBA00022771"/>
    </source>
</evidence>
<comment type="caution">
    <text evidence="11">The sequence shown here is derived from an EMBL/GenBank/DDBJ whole genome shotgun (WGS) entry which is preliminary data.</text>
</comment>
<keyword evidence="9" id="KW-1133">Transmembrane helix</keyword>
<evidence type="ECO:0000256" key="5">
    <source>
        <dbReference type="ARBA" id="ARBA00022833"/>
    </source>
</evidence>
<protein>
    <recommendedName>
        <fullName evidence="2">RING-type E3 ubiquitin transferase</fullName>
        <ecNumber evidence="2">2.3.2.27</ecNumber>
    </recommendedName>
</protein>
<dbReference type="InterPro" id="IPR001841">
    <property type="entry name" value="Znf_RING"/>
</dbReference>
<sequence length="179" mass="19089">MSTSAGEIIAAVTISVVTLLLVVVFVRSLCQELHTSLENAATTQAAAAAAALAARPPEPQAEGYRDDDLEQEARGRSDAREEHSRPRRANPTAGLPSFTYSPSSLTTKHNVTSTSSSGEETCPVCLGAFQDGEKVRLLPVCLHLYHVECVDPWLNVHSTCPICRSGIDSTMDGSMLPPV</sequence>
<evidence type="ECO:0000256" key="1">
    <source>
        <dbReference type="ARBA" id="ARBA00000900"/>
    </source>
</evidence>
<evidence type="ECO:0000256" key="6">
    <source>
        <dbReference type="ARBA" id="ARBA00024209"/>
    </source>
</evidence>
<evidence type="ECO:0000313" key="12">
    <source>
        <dbReference type="Proteomes" id="UP001054889"/>
    </source>
</evidence>
<reference evidence="11" key="2">
    <citation type="submission" date="2021-12" db="EMBL/GenBank/DDBJ databases">
        <title>Resequencing data analysis of finger millet.</title>
        <authorList>
            <person name="Hatakeyama M."/>
            <person name="Aluri S."/>
            <person name="Balachadran M.T."/>
            <person name="Sivarajan S.R."/>
            <person name="Poveda L."/>
            <person name="Shimizu-Inatsugi R."/>
            <person name="Schlapbach R."/>
            <person name="Sreeman S.M."/>
            <person name="Shimizu K.K."/>
        </authorList>
    </citation>
    <scope>NUCLEOTIDE SEQUENCE</scope>
</reference>
<dbReference type="SUPFAM" id="SSF57850">
    <property type="entry name" value="RING/U-box"/>
    <property type="match status" value="1"/>
</dbReference>
<keyword evidence="3" id="KW-0479">Metal-binding</keyword>
<dbReference type="FunFam" id="3.30.40.10:FF:000984">
    <property type="entry name" value="Putative RING zinc finger domain superfamily protein"/>
    <property type="match status" value="1"/>
</dbReference>
<keyword evidence="12" id="KW-1185">Reference proteome</keyword>
<dbReference type="GO" id="GO:0008270">
    <property type="term" value="F:zinc ion binding"/>
    <property type="evidence" value="ECO:0007669"/>
    <property type="project" value="UniProtKB-KW"/>
</dbReference>
<feature type="domain" description="RING-type" evidence="10">
    <location>
        <begin position="122"/>
        <end position="164"/>
    </location>
</feature>
<accession>A0AAV5FVS6</accession>
<dbReference type="CDD" id="cd16454">
    <property type="entry name" value="RING-H2_PA-TM-RING"/>
    <property type="match status" value="1"/>
</dbReference>
<dbReference type="Pfam" id="PF13639">
    <property type="entry name" value="zf-RING_2"/>
    <property type="match status" value="1"/>
</dbReference>
<feature type="compositionally biased region" description="Basic and acidic residues" evidence="8">
    <location>
        <begin position="63"/>
        <end position="84"/>
    </location>
</feature>
<dbReference type="InterPro" id="IPR013083">
    <property type="entry name" value="Znf_RING/FYVE/PHD"/>
</dbReference>
<evidence type="ECO:0000313" key="11">
    <source>
        <dbReference type="EMBL" id="GJN38560.1"/>
    </source>
</evidence>
<keyword evidence="9" id="KW-0812">Transmembrane</keyword>
<dbReference type="InterPro" id="IPR053238">
    <property type="entry name" value="RING-H2_zinc_finger"/>
</dbReference>
<dbReference type="Proteomes" id="UP001054889">
    <property type="component" value="Unassembled WGS sequence"/>
</dbReference>
<feature type="transmembrane region" description="Helical" evidence="9">
    <location>
        <begin position="6"/>
        <end position="26"/>
    </location>
</feature>
<comment type="catalytic activity">
    <reaction evidence="1">
        <text>S-ubiquitinyl-[E2 ubiquitin-conjugating enzyme]-L-cysteine + [acceptor protein]-L-lysine = [E2 ubiquitin-conjugating enzyme]-L-cysteine + N(6)-ubiquitinyl-[acceptor protein]-L-lysine.</text>
        <dbReference type="EC" id="2.3.2.27"/>
    </reaction>
</comment>
<evidence type="ECO:0000259" key="10">
    <source>
        <dbReference type="PROSITE" id="PS50089"/>
    </source>
</evidence>
<evidence type="ECO:0000256" key="2">
    <source>
        <dbReference type="ARBA" id="ARBA00012483"/>
    </source>
</evidence>
<proteinExistence type="inferred from homology"/>
<dbReference type="EMBL" id="BQKI01000097">
    <property type="protein sequence ID" value="GJN38560.1"/>
    <property type="molecule type" value="Genomic_DNA"/>
</dbReference>
<dbReference type="Gene3D" id="3.30.40.10">
    <property type="entry name" value="Zinc/RING finger domain, C3HC4 (zinc finger)"/>
    <property type="match status" value="1"/>
</dbReference>
<reference evidence="11" key="1">
    <citation type="journal article" date="2018" name="DNA Res.">
        <title>Multiple hybrid de novo genome assembly of finger millet, an orphan allotetraploid crop.</title>
        <authorList>
            <person name="Hatakeyama M."/>
            <person name="Aluri S."/>
            <person name="Balachadran M.T."/>
            <person name="Sivarajan S.R."/>
            <person name="Patrignani A."/>
            <person name="Gruter S."/>
            <person name="Poveda L."/>
            <person name="Shimizu-Inatsugi R."/>
            <person name="Baeten J."/>
            <person name="Francoijs K.J."/>
            <person name="Nataraja K.N."/>
            <person name="Reddy Y.A.N."/>
            <person name="Phadnis S."/>
            <person name="Ravikumar R.L."/>
            <person name="Schlapbach R."/>
            <person name="Sreeman S.M."/>
            <person name="Shimizu K.K."/>
        </authorList>
    </citation>
    <scope>NUCLEOTIDE SEQUENCE</scope>
</reference>
<evidence type="ECO:0000256" key="8">
    <source>
        <dbReference type="SAM" id="MobiDB-lite"/>
    </source>
</evidence>
<dbReference type="AlphaFoldDB" id="A0AAV5FVS6"/>